<proteinExistence type="predicted"/>
<protein>
    <submittedName>
        <fullName evidence="2 3">Uncharacterized protein</fullName>
    </submittedName>
</protein>
<accession>A0A2K2DRD0</accession>
<evidence type="ECO:0000313" key="3">
    <source>
        <dbReference type="EnsemblPlants" id="PNT76832"/>
    </source>
</evidence>
<organism evidence="2">
    <name type="scientific">Brachypodium distachyon</name>
    <name type="common">Purple false brome</name>
    <name type="synonym">Trachynia distachya</name>
    <dbReference type="NCBI Taxonomy" id="15368"/>
    <lineage>
        <taxon>Eukaryota</taxon>
        <taxon>Viridiplantae</taxon>
        <taxon>Streptophyta</taxon>
        <taxon>Embryophyta</taxon>
        <taxon>Tracheophyta</taxon>
        <taxon>Spermatophyta</taxon>
        <taxon>Magnoliopsida</taxon>
        <taxon>Liliopsida</taxon>
        <taxon>Poales</taxon>
        <taxon>Poaceae</taxon>
        <taxon>BOP clade</taxon>
        <taxon>Pooideae</taxon>
        <taxon>Stipodae</taxon>
        <taxon>Brachypodieae</taxon>
        <taxon>Brachypodium</taxon>
    </lineage>
</organism>
<reference evidence="2" key="2">
    <citation type="submission" date="2017-06" db="EMBL/GenBank/DDBJ databases">
        <title>WGS assembly of Brachypodium distachyon.</title>
        <authorList>
            <consortium name="The International Brachypodium Initiative"/>
            <person name="Lucas S."/>
            <person name="Harmon-Smith M."/>
            <person name="Lail K."/>
            <person name="Tice H."/>
            <person name="Grimwood J."/>
            <person name="Bruce D."/>
            <person name="Barry K."/>
            <person name="Shu S."/>
            <person name="Lindquist E."/>
            <person name="Wang M."/>
            <person name="Pitluck S."/>
            <person name="Vogel J.P."/>
            <person name="Garvin D.F."/>
            <person name="Mockler T.C."/>
            <person name="Schmutz J."/>
            <person name="Rokhsar D."/>
            <person name="Bevan M.W."/>
        </authorList>
    </citation>
    <scope>NUCLEOTIDE SEQUENCE</scope>
    <source>
        <strain evidence="2">Bd21</strain>
    </source>
</reference>
<reference evidence="3" key="3">
    <citation type="submission" date="2018-08" db="UniProtKB">
        <authorList>
            <consortium name="EnsemblPlants"/>
        </authorList>
    </citation>
    <scope>IDENTIFICATION</scope>
    <source>
        <strain evidence="3">cv. Bd21</strain>
    </source>
</reference>
<evidence type="ECO:0000313" key="4">
    <source>
        <dbReference type="Proteomes" id="UP000008810"/>
    </source>
</evidence>
<keyword evidence="4" id="KW-1185">Reference proteome</keyword>
<dbReference type="EnsemblPlants" id="PNT76832">
    <property type="protein sequence ID" value="PNT76832"/>
    <property type="gene ID" value="BRADI_1g54123v3"/>
</dbReference>
<reference evidence="2 3" key="1">
    <citation type="journal article" date="2010" name="Nature">
        <title>Genome sequencing and analysis of the model grass Brachypodium distachyon.</title>
        <authorList>
            <consortium name="International Brachypodium Initiative"/>
        </authorList>
    </citation>
    <scope>NUCLEOTIDE SEQUENCE [LARGE SCALE GENOMIC DNA]</scope>
    <source>
        <strain evidence="2 3">Bd21</strain>
    </source>
</reference>
<feature type="region of interest" description="Disordered" evidence="1">
    <location>
        <begin position="1"/>
        <end position="24"/>
    </location>
</feature>
<gene>
    <name evidence="2" type="ORF">BRADI_1g54123v3</name>
</gene>
<dbReference type="EMBL" id="CM000880">
    <property type="protein sequence ID" value="PNT76832.1"/>
    <property type="molecule type" value="Genomic_DNA"/>
</dbReference>
<evidence type="ECO:0000313" key="2">
    <source>
        <dbReference type="EMBL" id="PNT76832.1"/>
    </source>
</evidence>
<dbReference type="Gramene" id="PNT76832">
    <property type="protein sequence ID" value="PNT76832"/>
    <property type="gene ID" value="BRADI_1g54123v3"/>
</dbReference>
<sequence length="113" mass="12160">MRTFRLHRTFDHPPPNRAASPSSLLHSAASRSCNRHLSSALAPPFVIAAAIPDSSEPEPRRSSSRATSIALAAGIDSADPLLHRPTAALRFLHLLQLRPPPSSVDLVPIGEYV</sequence>
<dbReference type="AlphaFoldDB" id="A0A2K2DRD0"/>
<name>A0A2K2DRD0_BRADI</name>
<dbReference type="InParanoid" id="A0A2K2DRD0"/>
<evidence type="ECO:0000256" key="1">
    <source>
        <dbReference type="SAM" id="MobiDB-lite"/>
    </source>
</evidence>
<dbReference type="Proteomes" id="UP000008810">
    <property type="component" value="Chromosome 1"/>
</dbReference>